<evidence type="ECO:0000313" key="3">
    <source>
        <dbReference type="Proteomes" id="UP001165080"/>
    </source>
</evidence>
<evidence type="ECO:0000256" key="1">
    <source>
        <dbReference type="SAM" id="SignalP"/>
    </source>
</evidence>
<feature type="chain" id="PRO_5040872226" evidence="1">
    <location>
        <begin position="22"/>
        <end position="144"/>
    </location>
</feature>
<name>A0A9W6BTA4_9CHLO</name>
<proteinExistence type="predicted"/>
<protein>
    <submittedName>
        <fullName evidence="2">Uncharacterized protein</fullName>
    </submittedName>
</protein>
<feature type="signal peptide" evidence="1">
    <location>
        <begin position="1"/>
        <end position="21"/>
    </location>
</feature>
<dbReference type="EMBL" id="BRXU01000018">
    <property type="protein sequence ID" value="GLC57367.1"/>
    <property type="molecule type" value="Genomic_DNA"/>
</dbReference>
<keyword evidence="3" id="KW-1185">Reference proteome</keyword>
<organism evidence="2 3">
    <name type="scientific">Pleodorina starrii</name>
    <dbReference type="NCBI Taxonomy" id="330485"/>
    <lineage>
        <taxon>Eukaryota</taxon>
        <taxon>Viridiplantae</taxon>
        <taxon>Chlorophyta</taxon>
        <taxon>core chlorophytes</taxon>
        <taxon>Chlorophyceae</taxon>
        <taxon>CS clade</taxon>
        <taxon>Chlamydomonadales</taxon>
        <taxon>Volvocaceae</taxon>
        <taxon>Pleodorina</taxon>
    </lineage>
</organism>
<accession>A0A9W6BTA4</accession>
<sequence length="144" mass="15387">MGVLVVPSFTAELHLVRVAAAAVPGSGPLAAAPAVWQWRQQAPQPAAVAAAGRRTTTAAPGDMLKRQPPPPAVMAGSRLFVLQDGACYNLKAISLELSRFLNCGRPWPALAARLLVLLRSGVTGRVPQGDRHKQQLTATWRLRR</sequence>
<evidence type="ECO:0000313" key="2">
    <source>
        <dbReference type="EMBL" id="GLC57367.1"/>
    </source>
</evidence>
<gene>
    <name evidence="2" type="primary">PLESTMB000425</name>
    <name evidence="2" type="ORF">PLESTB_001216900</name>
</gene>
<dbReference type="AlphaFoldDB" id="A0A9W6BTA4"/>
<reference evidence="2 3" key="1">
    <citation type="journal article" date="2023" name="Commun. Biol.">
        <title>Reorganization of the ancestral sex-determining regions during the evolution of trioecy in Pleodorina starrii.</title>
        <authorList>
            <person name="Takahashi K."/>
            <person name="Suzuki S."/>
            <person name="Kawai-Toyooka H."/>
            <person name="Yamamoto K."/>
            <person name="Hamaji T."/>
            <person name="Ootsuki R."/>
            <person name="Yamaguchi H."/>
            <person name="Kawachi M."/>
            <person name="Higashiyama T."/>
            <person name="Nozaki H."/>
        </authorList>
    </citation>
    <scope>NUCLEOTIDE SEQUENCE [LARGE SCALE GENOMIC DNA]</scope>
    <source>
        <strain evidence="2 3">NIES-4479</strain>
    </source>
</reference>
<dbReference type="Proteomes" id="UP001165080">
    <property type="component" value="Unassembled WGS sequence"/>
</dbReference>
<comment type="caution">
    <text evidence="2">The sequence shown here is derived from an EMBL/GenBank/DDBJ whole genome shotgun (WGS) entry which is preliminary data.</text>
</comment>
<keyword evidence="1" id="KW-0732">Signal</keyword>